<dbReference type="Pfam" id="PF01852">
    <property type="entry name" value="START"/>
    <property type="match status" value="1"/>
</dbReference>
<accession>A0A9W7EE58</accession>
<gene>
    <name evidence="4" type="ORF">TrST_g13075</name>
</gene>
<evidence type="ECO:0000313" key="4">
    <source>
        <dbReference type="EMBL" id="GMH75453.1"/>
    </source>
</evidence>
<comment type="caution">
    <text evidence="4">The sequence shown here is derived from an EMBL/GenBank/DDBJ whole genome shotgun (WGS) entry which is preliminary data.</text>
</comment>
<reference evidence="5" key="1">
    <citation type="journal article" date="2023" name="Commun. Biol.">
        <title>Genome analysis of Parmales, the sister group of diatoms, reveals the evolutionary specialization of diatoms from phago-mixotrophs to photoautotrophs.</title>
        <authorList>
            <person name="Ban H."/>
            <person name="Sato S."/>
            <person name="Yoshikawa S."/>
            <person name="Yamada K."/>
            <person name="Nakamura Y."/>
            <person name="Ichinomiya M."/>
            <person name="Sato N."/>
            <person name="Blanc-Mathieu R."/>
            <person name="Endo H."/>
            <person name="Kuwata A."/>
            <person name="Ogata H."/>
        </authorList>
    </citation>
    <scope>NUCLEOTIDE SEQUENCE [LARGE SCALE GENOMIC DNA]</scope>
    <source>
        <strain evidence="5">NIES 3701</strain>
    </source>
</reference>
<protein>
    <recommendedName>
        <fullName evidence="3">START domain-containing protein</fullName>
    </recommendedName>
</protein>
<dbReference type="CDD" id="cd00177">
    <property type="entry name" value="START"/>
    <property type="match status" value="1"/>
</dbReference>
<dbReference type="SUPFAM" id="SSF55961">
    <property type="entry name" value="Bet v1-like"/>
    <property type="match status" value="1"/>
</dbReference>
<evidence type="ECO:0000313" key="5">
    <source>
        <dbReference type="Proteomes" id="UP001165085"/>
    </source>
</evidence>
<keyword evidence="2" id="KW-1133">Transmembrane helix</keyword>
<keyword evidence="2" id="KW-0812">Transmembrane</keyword>
<dbReference type="EMBL" id="BRXY01000190">
    <property type="protein sequence ID" value="GMH75453.1"/>
    <property type="molecule type" value="Genomic_DNA"/>
</dbReference>
<keyword evidence="2" id="KW-0472">Membrane</keyword>
<dbReference type="Proteomes" id="UP001165085">
    <property type="component" value="Unassembled WGS sequence"/>
</dbReference>
<evidence type="ECO:0000256" key="1">
    <source>
        <dbReference type="SAM" id="MobiDB-lite"/>
    </source>
</evidence>
<feature type="transmembrane region" description="Helical" evidence="2">
    <location>
        <begin position="551"/>
        <end position="570"/>
    </location>
</feature>
<keyword evidence="5" id="KW-1185">Reference proteome</keyword>
<dbReference type="InterPro" id="IPR002913">
    <property type="entry name" value="START_lipid-bd_dom"/>
</dbReference>
<dbReference type="InterPro" id="IPR023393">
    <property type="entry name" value="START-like_dom_sf"/>
</dbReference>
<dbReference type="Gene3D" id="3.30.530.20">
    <property type="match status" value="1"/>
</dbReference>
<proteinExistence type="predicted"/>
<sequence>MPEPRVKKPHKIMSPTKVSPDPGEDVVEHEPSHPMPEPKVKTHIMSPTKVSPDPGEDVIEHEPSRIRLSKARRAQAIDEETRRGLVAKYKEEQVYDDEELDAFTRYFKVFSMFDTSTGDYSRKRGNIHQLVSDVLTKYDAKEHRLYVKGSIIVRAPALDVIAFGMDYEAEHFKLEENVDPNCIEYRVLWRKNDHSIDVYDVRKGPPGFKPREFVVRGQWRQIADDKWIMINIPIQVEGLGNKKYIRAEVVRICVYHQLSETKTKLSIVSNINMAGSLPKFIVDNFAVPAAIKALTVTADYFQHSQRGLKVADAEDGEAVAIFLFEKLKEIGMDNLDETVRDFFLKFAMLREFEKNYPWGRDMFTAVLKNRLRTPANVNVPIKKLRGEDAKVIGAGFAFNLFSALGPEAAFESWIATYPQLQQLDTEFRWFRSFFVLIAQRLLGTVGWGVKARVSTGALLSIIDAISDVYMFVLFSSNGETFYAYVTLVALVLSMVGQLLITFFQHRKCPPDLAMHTFAVFTFSKPALDALLVARGSEKKEHQPLDPHKELVFIKFTEIFLEAIPAGIIQIHAFMTVKSVRSAAAIVSILMSVLATAYTSTIISYDMDTAPNKRKLNKTFYGFVPDSSKKRSIVFLAMISISATQILAKSLSTALMISTSATHFLLYLLIDFGIFFAIKSLRGDFWYWIPDFDLLLEIFVTSVIRVVQKAVTDYTAIILLRHPFECGGLYFFLNVLLCQASCFVGLFLFTESRKSEVQDQDQVPLPLSEDNLWISLVGLSVASALSWVVFFLTIERSYITTFVSRQTGAKYVEGIYRAADNDEKRFEIFGFNRRNYKHFEAELIGFLDDKWDEWREAQPPWLTPQVLRTIPPEFIKGKKAFESASINVSASEISRRLTEARSSKSTT</sequence>
<feature type="transmembrane region" description="Helical" evidence="2">
    <location>
        <begin position="663"/>
        <end position="680"/>
    </location>
</feature>
<organism evidence="4 5">
    <name type="scientific">Triparma strigata</name>
    <dbReference type="NCBI Taxonomy" id="1606541"/>
    <lineage>
        <taxon>Eukaryota</taxon>
        <taxon>Sar</taxon>
        <taxon>Stramenopiles</taxon>
        <taxon>Ochrophyta</taxon>
        <taxon>Bolidophyceae</taxon>
        <taxon>Parmales</taxon>
        <taxon>Triparmaceae</taxon>
        <taxon>Triparma</taxon>
    </lineage>
</organism>
<feature type="domain" description="START" evidence="3">
    <location>
        <begin position="208"/>
        <end position="286"/>
    </location>
</feature>
<evidence type="ECO:0000259" key="3">
    <source>
        <dbReference type="Pfam" id="PF01852"/>
    </source>
</evidence>
<name>A0A9W7EE58_9STRA</name>
<feature type="transmembrane region" description="Helical" evidence="2">
    <location>
        <begin position="582"/>
        <end position="604"/>
    </location>
</feature>
<evidence type="ECO:0000256" key="2">
    <source>
        <dbReference type="SAM" id="Phobius"/>
    </source>
</evidence>
<feature type="compositionally biased region" description="Basic and acidic residues" evidence="1">
    <location>
        <begin position="26"/>
        <end position="40"/>
    </location>
</feature>
<feature type="transmembrane region" description="Helical" evidence="2">
    <location>
        <begin position="686"/>
        <end position="706"/>
    </location>
</feature>
<feature type="region of interest" description="Disordered" evidence="1">
    <location>
        <begin position="1"/>
        <end position="59"/>
    </location>
</feature>
<feature type="transmembrane region" description="Helical" evidence="2">
    <location>
        <begin position="727"/>
        <end position="748"/>
    </location>
</feature>
<dbReference type="AlphaFoldDB" id="A0A9W7EE58"/>
<dbReference type="GO" id="GO:0008289">
    <property type="term" value="F:lipid binding"/>
    <property type="evidence" value="ECO:0007669"/>
    <property type="project" value="InterPro"/>
</dbReference>
<dbReference type="OrthoDB" id="206606at2759"/>
<feature type="transmembrane region" description="Helical" evidence="2">
    <location>
        <begin position="481"/>
        <end position="500"/>
    </location>
</feature>
<feature type="transmembrane region" description="Helical" evidence="2">
    <location>
        <begin position="771"/>
        <end position="793"/>
    </location>
</feature>